<dbReference type="KEGG" id="nha:Nham_0139"/>
<dbReference type="AlphaFoldDB" id="Q1QRV7"/>
<dbReference type="STRING" id="323097.Nham_0139"/>
<dbReference type="Proteomes" id="UP000001953">
    <property type="component" value="Chromosome"/>
</dbReference>
<keyword evidence="3" id="KW-1185">Reference proteome</keyword>
<evidence type="ECO:0008006" key="4">
    <source>
        <dbReference type="Google" id="ProtNLM"/>
    </source>
</evidence>
<name>Q1QRV7_NITHX</name>
<dbReference type="HOGENOM" id="CLU_029349_1_0_5"/>
<organism evidence="2 3">
    <name type="scientific">Nitrobacter hamburgensis (strain DSM 10229 / NCIMB 13809 / X14)</name>
    <dbReference type="NCBI Taxonomy" id="323097"/>
    <lineage>
        <taxon>Bacteria</taxon>
        <taxon>Pseudomonadati</taxon>
        <taxon>Pseudomonadota</taxon>
        <taxon>Alphaproteobacteria</taxon>
        <taxon>Hyphomicrobiales</taxon>
        <taxon>Nitrobacteraceae</taxon>
        <taxon>Nitrobacter</taxon>
    </lineage>
</organism>
<feature type="region of interest" description="Disordered" evidence="1">
    <location>
        <begin position="276"/>
        <end position="301"/>
    </location>
</feature>
<accession>Q1QRV7</accession>
<dbReference type="eggNOG" id="COG2522">
    <property type="taxonomic scope" value="Bacteria"/>
</dbReference>
<dbReference type="Gene3D" id="1.10.10.10">
    <property type="entry name" value="Winged helix-like DNA-binding domain superfamily/Winged helix DNA-binding domain"/>
    <property type="match status" value="1"/>
</dbReference>
<evidence type="ECO:0000256" key="1">
    <source>
        <dbReference type="SAM" id="MobiDB-lite"/>
    </source>
</evidence>
<dbReference type="InterPro" id="IPR036388">
    <property type="entry name" value="WH-like_DNA-bd_sf"/>
</dbReference>
<evidence type="ECO:0000313" key="3">
    <source>
        <dbReference type="Proteomes" id="UP000001953"/>
    </source>
</evidence>
<feature type="region of interest" description="Disordered" evidence="1">
    <location>
        <begin position="529"/>
        <end position="616"/>
    </location>
</feature>
<gene>
    <name evidence="2" type="ordered locus">Nham_0139</name>
</gene>
<dbReference type="EMBL" id="CP000319">
    <property type="protein sequence ID" value="ABE61040.1"/>
    <property type="molecule type" value="Genomic_DNA"/>
</dbReference>
<protein>
    <recommendedName>
        <fullName evidence="4">Replication protein</fullName>
    </recommendedName>
</protein>
<feature type="region of interest" description="Disordered" evidence="1">
    <location>
        <begin position="437"/>
        <end position="457"/>
    </location>
</feature>
<sequence>MVAPALACVNDKPAKTSLPRFRFVDNTERRAFGPAEHIRAVHPPNAQGTRLRRGFVVWGQKGRWTDEKGRERAWKTWSDPVGGNAECAAEKFIENGKHRTADDLYFSMQAFKRPNCRKIWNLAAIGCAYVDIDYKETRWKGRDPRAVLTAVLFALDDARMPPPCFVMDSGSGLHLVWPHNLVTPKALPRWNLMQDRIVETLKLFGADPAAKDAARVLRLSGSWNPNATRKDPARGLVHLIWIQGDELAKPYRYDFDELADEILPMTRAEIVSLRAERAKRRAESKPKSRKGRKPAARRDSASYAEAVLEDLHRLRQHRYRSTSGRLPAGQRDNWLFCAAMALSWITPAPALQRQIEAIAEQVSSWRGREARSRMGSIIKRAQDAAAGKTIEFDGKEVDPRYRMKAETIIKWLAIEEAEMRAAGLRVLLSPDVRRERKTLDARDRRKTNGATSHDDKRTTRIELGKRATWMHVRSGLTYAEIAAELGVSKATIGKAIDEAHHASLPTSENASGIRRAAIRAVYGGITPPKGGLPVPRGTGCLHPARTEPEKQPTTSGGGTAPPRKRTTAASGGGTGAKARKSAQRSQAGQRTGGMRKVASTSARHGQSDERHVPDVSMAITNWVPPRFLRRTG</sequence>
<evidence type="ECO:0000313" key="2">
    <source>
        <dbReference type="EMBL" id="ABE61040.1"/>
    </source>
</evidence>
<proteinExistence type="predicted"/>
<reference evidence="2 3" key="1">
    <citation type="submission" date="2006-03" db="EMBL/GenBank/DDBJ databases">
        <title>Complete sequence of chromosome of Nitrobacter hamburgensis X14.</title>
        <authorList>
            <consortium name="US DOE Joint Genome Institute"/>
            <person name="Copeland A."/>
            <person name="Lucas S."/>
            <person name="Lapidus A."/>
            <person name="Barry K."/>
            <person name="Detter J.C."/>
            <person name="Glavina del Rio T."/>
            <person name="Hammon N."/>
            <person name="Israni S."/>
            <person name="Dalin E."/>
            <person name="Tice H."/>
            <person name="Pitluck S."/>
            <person name="Chain P."/>
            <person name="Malfatti S."/>
            <person name="Shin M."/>
            <person name="Vergez L."/>
            <person name="Schmutz J."/>
            <person name="Larimer F."/>
            <person name="Land M."/>
            <person name="Hauser L."/>
            <person name="Kyrpides N."/>
            <person name="Ivanova N."/>
            <person name="Ward B."/>
            <person name="Arp D."/>
            <person name="Klotz M."/>
            <person name="Stein L."/>
            <person name="O'Mullan G."/>
            <person name="Starkenburg S."/>
            <person name="Sayavedra L."/>
            <person name="Poret-Peterson A.T."/>
            <person name="Gentry M.E."/>
            <person name="Bruce D."/>
            <person name="Richardson P."/>
        </authorList>
    </citation>
    <scope>NUCLEOTIDE SEQUENCE [LARGE SCALE GENOMIC DNA]</scope>
    <source>
        <strain evidence="3">DSM 10229 / NCIMB 13809 / X14</strain>
    </source>
</reference>